<feature type="region of interest" description="Disordered" evidence="1">
    <location>
        <begin position="20"/>
        <end position="52"/>
    </location>
</feature>
<reference evidence="2 3" key="1">
    <citation type="submission" date="2023-11" db="EMBL/GenBank/DDBJ databases">
        <title>Peredibacter starrii A3.12.</title>
        <authorList>
            <person name="Mitchell R.J."/>
        </authorList>
    </citation>
    <scope>NUCLEOTIDE SEQUENCE [LARGE SCALE GENOMIC DNA]</scope>
    <source>
        <strain evidence="2 3">A3.12</strain>
    </source>
</reference>
<feature type="compositionally biased region" description="Basic and acidic residues" evidence="1">
    <location>
        <begin position="33"/>
        <end position="46"/>
    </location>
</feature>
<evidence type="ECO:0008006" key="4">
    <source>
        <dbReference type="Google" id="ProtNLM"/>
    </source>
</evidence>
<evidence type="ECO:0000313" key="2">
    <source>
        <dbReference type="EMBL" id="WPU63841.1"/>
    </source>
</evidence>
<dbReference type="KEGG" id="psti:SOO65_14190"/>
<dbReference type="AlphaFoldDB" id="A0AAX4HKW0"/>
<sequence length="435" mass="46683">MNNFISILMLLSLAACNSGNGGSSSSSQTETIDNSKKDEVTSDSDKPANTVETDRLVIVPKRKVELEEDFSNFEEFRDNVNRYEVVFEVKSGDFSNATLECRKLNYDRTDSKVLGRFKDNASEATLDITVLENDPNIVEYKCSATDNELLLDSATIKIPKSYVIRGQKTLQAAINATEISTLVLDKGAELSTDGDDIKLTVAELISNEGKIVTHASDAVNKTYENRPGASGGSIDLTINKGIGEVTFEMRGLNGGAVTRVPEKNPAITQFNPRNNGTCNPSSQYKKNDTRCMGKPGDKGARGLQGFQGTSGGNTGVLKLKTIAEQDLNISIHHFPGKGSVGGNGGKGGAGGPGGKGNFIRYFVPSPHDICRSTTCALQSIQGAWATHQFQDGPIGPEGDIGPMGLQGEDGAITESTVTFQDEKMSFTVDQNWKNF</sequence>
<name>A0AAX4HKW0_9BACT</name>
<evidence type="ECO:0000313" key="3">
    <source>
        <dbReference type="Proteomes" id="UP001324634"/>
    </source>
</evidence>
<dbReference type="Proteomes" id="UP001324634">
    <property type="component" value="Chromosome"/>
</dbReference>
<proteinExistence type="predicted"/>
<organism evidence="2 3">
    <name type="scientific">Peredibacter starrii</name>
    <dbReference type="NCBI Taxonomy" id="28202"/>
    <lineage>
        <taxon>Bacteria</taxon>
        <taxon>Pseudomonadati</taxon>
        <taxon>Bdellovibrionota</taxon>
        <taxon>Bacteriovoracia</taxon>
        <taxon>Bacteriovoracales</taxon>
        <taxon>Bacteriovoracaceae</taxon>
        <taxon>Peredibacter</taxon>
    </lineage>
</organism>
<protein>
    <recommendedName>
        <fullName evidence="4">Collagen-like protein</fullName>
    </recommendedName>
</protein>
<dbReference type="RefSeq" id="WP_321391333.1">
    <property type="nucleotide sequence ID" value="NZ_CP139487.1"/>
</dbReference>
<evidence type="ECO:0000256" key="1">
    <source>
        <dbReference type="SAM" id="MobiDB-lite"/>
    </source>
</evidence>
<accession>A0AAX4HKW0</accession>
<gene>
    <name evidence="2" type="ORF">SOO65_14190</name>
</gene>
<keyword evidence="3" id="KW-1185">Reference proteome</keyword>
<dbReference type="EMBL" id="CP139487">
    <property type="protein sequence ID" value="WPU63841.1"/>
    <property type="molecule type" value="Genomic_DNA"/>
</dbReference>